<sequence length="118" mass="13430">MGCPQEFPECNVTEISTSPTTCISLSFELILSCSESSFLGLMQFQEPEQTKVRCFRLTFIQTLMNGGSSSKYTYLSWRCVRFWKCAHQGVLFDFFSSFVCNGQLSVVKTGDLVRDFFP</sequence>
<accession>A0A4Y2D976</accession>
<protein>
    <submittedName>
        <fullName evidence="1">Uncharacterized protein</fullName>
    </submittedName>
</protein>
<dbReference type="AlphaFoldDB" id="A0A4Y2D976"/>
<reference evidence="1 2" key="1">
    <citation type="journal article" date="2019" name="Sci. Rep.">
        <title>Orb-weaving spider Araneus ventricosus genome elucidates the spidroin gene catalogue.</title>
        <authorList>
            <person name="Kono N."/>
            <person name="Nakamura H."/>
            <person name="Ohtoshi R."/>
            <person name="Moran D.A.P."/>
            <person name="Shinohara A."/>
            <person name="Yoshida Y."/>
            <person name="Fujiwara M."/>
            <person name="Mori M."/>
            <person name="Tomita M."/>
            <person name="Arakawa K."/>
        </authorList>
    </citation>
    <scope>NUCLEOTIDE SEQUENCE [LARGE SCALE GENOMIC DNA]</scope>
</reference>
<gene>
    <name evidence="1" type="ORF">AVEN_214956_1</name>
</gene>
<proteinExistence type="predicted"/>
<keyword evidence="2" id="KW-1185">Reference proteome</keyword>
<comment type="caution">
    <text evidence="1">The sequence shown here is derived from an EMBL/GenBank/DDBJ whole genome shotgun (WGS) entry which is preliminary data.</text>
</comment>
<evidence type="ECO:0000313" key="2">
    <source>
        <dbReference type="Proteomes" id="UP000499080"/>
    </source>
</evidence>
<dbReference type="Proteomes" id="UP000499080">
    <property type="component" value="Unassembled WGS sequence"/>
</dbReference>
<organism evidence="1 2">
    <name type="scientific">Araneus ventricosus</name>
    <name type="common">Orbweaver spider</name>
    <name type="synonym">Epeira ventricosa</name>
    <dbReference type="NCBI Taxonomy" id="182803"/>
    <lineage>
        <taxon>Eukaryota</taxon>
        <taxon>Metazoa</taxon>
        <taxon>Ecdysozoa</taxon>
        <taxon>Arthropoda</taxon>
        <taxon>Chelicerata</taxon>
        <taxon>Arachnida</taxon>
        <taxon>Araneae</taxon>
        <taxon>Araneomorphae</taxon>
        <taxon>Entelegynae</taxon>
        <taxon>Araneoidea</taxon>
        <taxon>Araneidae</taxon>
        <taxon>Araneus</taxon>
    </lineage>
</organism>
<dbReference type="EMBL" id="BGPR01000324">
    <property type="protein sequence ID" value="GBM13260.1"/>
    <property type="molecule type" value="Genomic_DNA"/>
</dbReference>
<evidence type="ECO:0000313" key="1">
    <source>
        <dbReference type="EMBL" id="GBM13260.1"/>
    </source>
</evidence>
<name>A0A4Y2D976_ARAVE</name>